<dbReference type="Proteomes" id="UP000635071">
    <property type="component" value="Unassembled WGS sequence"/>
</dbReference>
<name>A0A916ZNE3_9SPHN</name>
<proteinExistence type="predicted"/>
<dbReference type="EMBL" id="BMJM01000003">
    <property type="protein sequence ID" value="GGE06096.1"/>
    <property type="molecule type" value="Genomic_DNA"/>
</dbReference>
<feature type="region of interest" description="Disordered" evidence="1">
    <location>
        <begin position="1"/>
        <end position="29"/>
    </location>
</feature>
<evidence type="ECO:0000256" key="1">
    <source>
        <dbReference type="SAM" id="MobiDB-lite"/>
    </source>
</evidence>
<reference evidence="2" key="2">
    <citation type="submission" date="2020-09" db="EMBL/GenBank/DDBJ databases">
        <authorList>
            <person name="Sun Q."/>
            <person name="Zhou Y."/>
        </authorList>
    </citation>
    <scope>NUCLEOTIDE SEQUENCE</scope>
    <source>
        <strain evidence="2">CGMCC 1.15519</strain>
    </source>
</reference>
<sequence length="80" mass="7625">MGAGGGEDLGEAPAEAGGGAGDKGDLAGKVGAEIGEGVGHGVTLALKGRGWLLVHLGVGLVLGGRHPHPGRQEASLASPL</sequence>
<evidence type="ECO:0000313" key="2">
    <source>
        <dbReference type="EMBL" id="GGE06096.1"/>
    </source>
</evidence>
<keyword evidence="3" id="KW-1185">Reference proteome</keyword>
<protein>
    <submittedName>
        <fullName evidence="2">Uncharacterized protein</fullName>
    </submittedName>
</protein>
<organism evidence="2 3">
    <name type="scientific">Sandarakinorhabdus glacialis</name>
    <dbReference type="NCBI Taxonomy" id="1614636"/>
    <lineage>
        <taxon>Bacteria</taxon>
        <taxon>Pseudomonadati</taxon>
        <taxon>Pseudomonadota</taxon>
        <taxon>Alphaproteobacteria</taxon>
        <taxon>Sphingomonadales</taxon>
        <taxon>Sphingosinicellaceae</taxon>
        <taxon>Sandarakinorhabdus</taxon>
    </lineage>
</organism>
<evidence type="ECO:0000313" key="3">
    <source>
        <dbReference type="Proteomes" id="UP000635071"/>
    </source>
</evidence>
<comment type="caution">
    <text evidence="2">The sequence shown here is derived from an EMBL/GenBank/DDBJ whole genome shotgun (WGS) entry which is preliminary data.</text>
</comment>
<reference evidence="2" key="1">
    <citation type="journal article" date="2014" name="Int. J. Syst. Evol. Microbiol.">
        <title>Complete genome sequence of Corynebacterium casei LMG S-19264T (=DSM 44701T), isolated from a smear-ripened cheese.</title>
        <authorList>
            <consortium name="US DOE Joint Genome Institute (JGI-PGF)"/>
            <person name="Walter F."/>
            <person name="Albersmeier A."/>
            <person name="Kalinowski J."/>
            <person name="Ruckert C."/>
        </authorList>
    </citation>
    <scope>NUCLEOTIDE SEQUENCE</scope>
    <source>
        <strain evidence="2">CGMCC 1.15519</strain>
    </source>
</reference>
<accession>A0A916ZNE3</accession>
<gene>
    <name evidence="2" type="ORF">GCM10011529_10590</name>
</gene>
<dbReference type="AlphaFoldDB" id="A0A916ZNE3"/>